<dbReference type="PRINTS" id="PR00171">
    <property type="entry name" value="SUGRTRNSPORT"/>
</dbReference>
<organism evidence="10 11">
    <name type="scientific">Niabella pedocola</name>
    <dbReference type="NCBI Taxonomy" id="1752077"/>
    <lineage>
        <taxon>Bacteria</taxon>
        <taxon>Pseudomonadati</taxon>
        <taxon>Bacteroidota</taxon>
        <taxon>Chitinophagia</taxon>
        <taxon>Chitinophagales</taxon>
        <taxon>Chitinophagaceae</taxon>
        <taxon>Niabella</taxon>
    </lineage>
</organism>
<evidence type="ECO:0000313" key="10">
    <source>
        <dbReference type="EMBL" id="MCD2422380.1"/>
    </source>
</evidence>
<feature type="transmembrane region" description="Helical" evidence="8">
    <location>
        <begin position="43"/>
        <end position="62"/>
    </location>
</feature>
<evidence type="ECO:0000256" key="8">
    <source>
        <dbReference type="SAM" id="Phobius"/>
    </source>
</evidence>
<feature type="transmembrane region" description="Helical" evidence="8">
    <location>
        <begin position="132"/>
        <end position="154"/>
    </location>
</feature>
<evidence type="ECO:0000256" key="2">
    <source>
        <dbReference type="ARBA" id="ARBA00010992"/>
    </source>
</evidence>
<evidence type="ECO:0000259" key="9">
    <source>
        <dbReference type="PROSITE" id="PS50850"/>
    </source>
</evidence>
<keyword evidence="6 8" id="KW-0472">Membrane</keyword>
<protein>
    <submittedName>
        <fullName evidence="10">Sugar porter family MFS transporter</fullName>
    </submittedName>
</protein>
<dbReference type="SUPFAM" id="SSF103473">
    <property type="entry name" value="MFS general substrate transporter"/>
    <property type="match status" value="1"/>
</dbReference>
<evidence type="ECO:0000256" key="5">
    <source>
        <dbReference type="ARBA" id="ARBA00022989"/>
    </source>
</evidence>
<feature type="domain" description="Major facilitator superfamily (MFS) profile" evidence="9">
    <location>
        <begin position="8"/>
        <end position="438"/>
    </location>
</feature>
<keyword evidence="4 8" id="KW-0812">Transmembrane</keyword>
<dbReference type="Pfam" id="PF00083">
    <property type="entry name" value="Sugar_tr"/>
    <property type="match status" value="1"/>
</dbReference>
<feature type="transmembrane region" description="Helical" evidence="8">
    <location>
        <begin position="290"/>
        <end position="313"/>
    </location>
</feature>
<dbReference type="InterPro" id="IPR005829">
    <property type="entry name" value="Sugar_transporter_CS"/>
</dbReference>
<proteinExistence type="inferred from homology"/>
<dbReference type="EMBL" id="JAJNEC010000004">
    <property type="protein sequence ID" value="MCD2422380.1"/>
    <property type="molecule type" value="Genomic_DNA"/>
</dbReference>
<accession>A0ABS8PNF2</accession>
<evidence type="ECO:0000256" key="1">
    <source>
        <dbReference type="ARBA" id="ARBA00004141"/>
    </source>
</evidence>
<dbReference type="InterPro" id="IPR020846">
    <property type="entry name" value="MFS_dom"/>
</dbReference>
<feature type="transmembrane region" description="Helical" evidence="8">
    <location>
        <begin position="99"/>
        <end position="120"/>
    </location>
</feature>
<name>A0ABS8PNF2_9BACT</name>
<dbReference type="InterPro" id="IPR005828">
    <property type="entry name" value="MFS_sugar_transport-like"/>
</dbReference>
<dbReference type="PANTHER" id="PTHR48023:SF4">
    <property type="entry name" value="D-XYLOSE-PROTON SYMPORTER-LIKE 2"/>
    <property type="match status" value="1"/>
</dbReference>
<evidence type="ECO:0000256" key="4">
    <source>
        <dbReference type="ARBA" id="ARBA00022692"/>
    </source>
</evidence>
<keyword evidence="5 8" id="KW-1133">Transmembrane helix</keyword>
<evidence type="ECO:0000313" key="11">
    <source>
        <dbReference type="Proteomes" id="UP001199816"/>
    </source>
</evidence>
<keyword evidence="3 7" id="KW-0813">Transport</keyword>
<dbReference type="Proteomes" id="UP001199816">
    <property type="component" value="Unassembled WGS sequence"/>
</dbReference>
<dbReference type="PROSITE" id="PS00217">
    <property type="entry name" value="SUGAR_TRANSPORT_2"/>
    <property type="match status" value="1"/>
</dbReference>
<dbReference type="Gene3D" id="1.20.1250.20">
    <property type="entry name" value="MFS general substrate transporter like domains"/>
    <property type="match status" value="1"/>
</dbReference>
<dbReference type="PANTHER" id="PTHR48023">
    <property type="entry name" value="D-XYLOSE-PROTON SYMPORTER-LIKE 2"/>
    <property type="match status" value="1"/>
</dbReference>
<comment type="subcellular location">
    <subcellularLocation>
        <location evidence="1">Membrane</location>
        <topology evidence="1">Multi-pass membrane protein</topology>
    </subcellularLocation>
</comment>
<evidence type="ECO:0000256" key="3">
    <source>
        <dbReference type="ARBA" id="ARBA00022448"/>
    </source>
</evidence>
<dbReference type="PROSITE" id="PS50850">
    <property type="entry name" value="MFS"/>
    <property type="match status" value="1"/>
</dbReference>
<gene>
    <name evidence="10" type="ORF">LQ567_06370</name>
</gene>
<feature type="transmembrane region" description="Helical" evidence="8">
    <location>
        <begin position="174"/>
        <end position="193"/>
    </location>
</feature>
<dbReference type="PROSITE" id="PS00216">
    <property type="entry name" value="SUGAR_TRANSPORT_1"/>
    <property type="match status" value="2"/>
</dbReference>
<dbReference type="NCBIfam" id="TIGR00879">
    <property type="entry name" value="SP"/>
    <property type="match status" value="1"/>
</dbReference>
<dbReference type="InterPro" id="IPR003663">
    <property type="entry name" value="Sugar/inositol_transpt"/>
</dbReference>
<dbReference type="RefSeq" id="WP_231003322.1">
    <property type="nucleotide sequence ID" value="NZ_JAJNEC010000004.1"/>
</dbReference>
<comment type="similarity">
    <text evidence="2 7">Belongs to the major facilitator superfamily. Sugar transporter (TC 2.A.1.1) family.</text>
</comment>
<reference evidence="10 11" key="1">
    <citation type="submission" date="2021-11" db="EMBL/GenBank/DDBJ databases">
        <title>Genomic of Niabella pedocola.</title>
        <authorList>
            <person name="Wu T."/>
        </authorList>
    </citation>
    <scope>NUCLEOTIDE SEQUENCE [LARGE SCALE GENOMIC DNA]</scope>
    <source>
        <strain evidence="10 11">JCM 31011</strain>
    </source>
</reference>
<feature type="transmembrane region" description="Helical" evidence="8">
    <location>
        <begin position="416"/>
        <end position="435"/>
    </location>
</feature>
<keyword evidence="11" id="KW-1185">Reference proteome</keyword>
<evidence type="ECO:0000256" key="6">
    <source>
        <dbReference type="ARBA" id="ARBA00023136"/>
    </source>
</evidence>
<feature type="transmembrane region" description="Helical" evidence="8">
    <location>
        <begin position="393"/>
        <end position="410"/>
    </location>
</feature>
<dbReference type="InterPro" id="IPR036259">
    <property type="entry name" value="MFS_trans_sf"/>
</dbReference>
<sequence length="450" mass="49825">MNRHILLISITVALGGLLFGFDTAVISGTLTDLERVFHLDETTLGWVVSAALVGCVIGALFVGNLADRFGRKPLLLLSALLFLICAIGSGRSQSAQMLVFFRIIGGVAVGIASVICPIYISEIAPAKERGRLTMMQQITIVMGILLAFASNWIIANTRIAGDWFHTAADNHWRLMFEAQIIPAIIFFIGLLPVPESPRWLLTRNNETKAIRTLRLFYRAEEINAVLQHVKNHISGSGAQKTNWKEVVAPQNRKRLLIGITFAGIAQLTGINIIFYYAPKIFEQTQTGSSILFQTVLTGIINLLFTLLALLFIDKLGRKKLMLFGSLAMAVSMAVLSILFYRNTLNNYFVLVLILLYIAFFAVSWGATIWVYIAEIFPNSIRGTASSIATFANWGMNFLVSLTFPILLARLGGAGTFGLYALFNFISFLFVYKFIFETKGVSLEEIESIQV</sequence>
<feature type="transmembrane region" description="Helical" evidence="8">
    <location>
        <begin position="74"/>
        <end position="93"/>
    </location>
</feature>
<feature type="transmembrane region" description="Helical" evidence="8">
    <location>
        <begin position="347"/>
        <end position="372"/>
    </location>
</feature>
<dbReference type="InterPro" id="IPR050820">
    <property type="entry name" value="MFS_Sugar_Transporter"/>
</dbReference>
<feature type="transmembrane region" description="Helical" evidence="8">
    <location>
        <begin position="255"/>
        <end position="278"/>
    </location>
</feature>
<comment type="caution">
    <text evidence="10">The sequence shown here is derived from an EMBL/GenBank/DDBJ whole genome shotgun (WGS) entry which is preliminary data.</text>
</comment>
<feature type="transmembrane region" description="Helical" evidence="8">
    <location>
        <begin position="320"/>
        <end position="341"/>
    </location>
</feature>
<evidence type="ECO:0000256" key="7">
    <source>
        <dbReference type="RuleBase" id="RU003346"/>
    </source>
</evidence>